<accession>A0A1L7XZ51</accession>
<proteinExistence type="predicted"/>
<feature type="region of interest" description="Disordered" evidence="1">
    <location>
        <begin position="211"/>
        <end position="231"/>
    </location>
</feature>
<evidence type="ECO:0000256" key="1">
    <source>
        <dbReference type="SAM" id="MobiDB-lite"/>
    </source>
</evidence>
<dbReference type="Proteomes" id="UP000184330">
    <property type="component" value="Unassembled WGS sequence"/>
</dbReference>
<name>A0A1L7XZ51_9HELO</name>
<feature type="region of interest" description="Disordered" evidence="1">
    <location>
        <begin position="1"/>
        <end position="36"/>
    </location>
</feature>
<dbReference type="AlphaFoldDB" id="A0A1L7XZ51"/>
<organism evidence="2 3">
    <name type="scientific">Phialocephala subalpina</name>
    <dbReference type="NCBI Taxonomy" id="576137"/>
    <lineage>
        <taxon>Eukaryota</taxon>
        <taxon>Fungi</taxon>
        <taxon>Dikarya</taxon>
        <taxon>Ascomycota</taxon>
        <taxon>Pezizomycotina</taxon>
        <taxon>Leotiomycetes</taxon>
        <taxon>Helotiales</taxon>
        <taxon>Mollisiaceae</taxon>
        <taxon>Phialocephala</taxon>
        <taxon>Phialocephala fortinii species complex</taxon>
    </lineage>
</organism>
<evidence type="ECO:0000313" key="2">
    <source>
        <dbReference type="EMBL" id="CZR70260.1"/>
    </source>
</evidence>
<dbReference type="EMBL" id="FJOG01000116">
    <property type="protein sequence ID" value="CZR70260.1"/>
    <property type="molecule type" value="Genomic_DNA"/>
</dbReference>
<sequence>MTQSTLPCRSQDRRRAGGKTTSTRRRASRIWNRGTPHQELRVNPHLLLPGLEQLNGDHAKNEEMSGLQDLEKTAAGSSSIYRSMPAKKNIRSFEHGWQGFTVPEDLSRALEDIEGLAGQAYDSNDLSIAELAFIELIEWYDDLGLEFQQLREGLLMKVGGIFEATEWKLPAEKYSLKIFDYLPMAPSDTKTPFHHAIRNFKKKVPVEKRREANTTMVSSVHQGRRGRCRHD</sequence>
<keyword evidence="3" id="KW-1185">Reference proteome</keyword>
<dbReference type="OrthoDB" id="3544003at2759"/>
<gene>
    <name evidence="2" type="ORF">PAC_20161</name>
</gene>
<protein>
    <submittedName>
        <fullName evidence="2">Uncharacterized protein</fullName>
    </submittedName>
</protein>
<evidence type="ECO:0000313" key="3">
    <source>
        <dbReference type="Proteomes" id="UP000184330"/>
    </source>
</evidence>
<reference evidence="2 3" key="1">
    <citation type="submission" date="2016-03" db="EMBL/GenBank/DDBJ databases">
        <authorList>
            <person name="Ploux O."/>
        </authorList>
    </citation>
    <scope>NUCLEOTIDE SEQUENCE [LARGE SCALE GENOMIC DNA]</scope>
    <source>
        <strain evidence="2 3">UAMH 11012</strain>
    </source>
</reference>
<feature type="compositionally biased region" description="Basic residues" evidence="1">
    <location>
        <begin position="222"/>
        <end position="231"/>
    </location>
</feature>